<evidence type="ECO:0000256" key="10">
    <source>
        <dbReference type="ARBA" id="ARBA00023136"/>
    </source>
</evidence>
<feature type="transmembrane region" description="Helical" evidence="11">
    <location>
        <begin position="183"/>
        <end position="204"/>
    </location>
</feature>
<organism evidence="13 14">
    <name type="scientific">Marinospirillum alkaliphilum DSM 21637</name>
    <dbReference type="NCBI Taxonomy" id="1122209"/>
    <lineage>
        <taxon>Bacteria</taxon>
        <taxon>Pseudomonadati</taxon>
        <taxon>Pseudomonadota</taxon>
        <taxon>Gammaproteobacteria</taxon>
        <taxon>Oceanospirillales</taxon>
        <taxon>Oceanospirillaceae</taxon>
        <taxon>Marinospirillum</taxon>
    </lineage>
</organism>
<reference evidence="13 14" key="1">
    <citation type="submission" date="2016-11" db="EMBL/GenBank/DDBJ databases">
        <authorList>
            <person name="Jaros S."/>
            <person name="Januszkiewicz K."/>
            <person name="Wedrychowicz H."/>
        </authorList>
    </citation>
    <scope>NUCLEOTIDE SEQUENCE [LARGE SCALE GENOMIC DNA]</scope>
    <source>
        <strain evidence="13 14">DSM 21637</strain>
    </source>
</reference>
<comment type="cofactor">
    <cofactor evidence="1">
        <name>Zn(2+)</name>
        <dbReference type="ChEBI" id="CHEBI:29105"/>
    </cofactor>
</comment>
<keyword evidence="10 11" id="KW-0472">Membrane</keyword>
<dbReference type="PANTHER" id="PTHR43221">
    <property type="entry name" value="PROTEASE HTPX"/>
    <property type="match status" value="1"/>
</dbReference>
<evidence type="ECO:0000256" key="3">
    <source>
        <dbReference type="ARBA" id="ARBA00022670"/>
    </source>
</evidence>
<sequence>MNFFEHQDKARRTTLWLVLLFGVAVLLLISLTSALLLLVFNGGELPGITRPFYAGDWKLVINVSMTVLLIVVFGSLFRHLQLSGGGKVVAEALGGRQILPDTQDTEERQLLNLVEEMAIASGMPVPPVYLIQDPAINAFAAGYTLQDAVVGITSGALQQLNREELQGVIAHEFSHIHNGDMRLNIRLVALLNGILIIALGGRLLLHSASRRSFRTSRDNRGAGVVIGVGLALMLLGYIGLLFGKLIKAAVSRQREFLADASAVQFTRNPEGIAGALRKIAGYPDQSRLQSGQAEEFSHLFFSNAVSRSFSGLLATHPPLDERIARLQPHLRRWKAPSQSSGTTATASTTAGISGFAAGQTGVSGETLQQAVDQWQEPDQQQLDTARRLLAEIPEVLKEAAHEPWSARAVIYGLLLSDQLAIREQQLQALAEQAAPDTYAELLKLLPDFTELPTSSHLPLAEICVPALKQMTAEQARVFNTCMLLLIRADQQVSLKEWCLARLLQYHLRPQANRKRQNRNLHESAEALNRLLSMMAYAGQSDEHEAEAAFAAACRELQRTDLQLLPEQQLSYRLLDEALTELLQIKPLQKPRLLKAMARCIEADGRISQQQADLFRLLGATLDCPLPPLQVTNPKG</sequence>
<dbReference type="GO" id="GO:0006508">
    <property type="term" value="P:proteolysis"/>
    <property type="evidence" value="ECO:0007669"/>
    <property type="project" value="UniProtKB-KW"/>
</dbReference>
<evidence type="ECO:0000256" key="4">
    <source>
        <dbReference type="ARBA" id="ARBA00022692"/>
    </source>
</evidence>
<evidence type="ECO:0000256" key="5">
    <source>
        <dbReference type="ARBA" id="ARBA00022723"/>
    </source>
</evidence>
<protein>
    <submittedName>
        <fullName evidence="13">Zn-dependent protease with chaperone function</fullName>
    </submittedName>
</protein>
<dbReference type="CDD" id="cd07340">
    <property type="entry name" value="M48B_Htpx_like"/>
    <property type="match status" value="1"/>
</dbReference>
<keyword evidence="7" id="KW-0862">Zinc</keyword>
<dbReference type="Gene3D" id="3.30.2010.10">
    <property type="entry name" value="Metalloproteases ('zincins'), catalytic domain"/>
    <property type="match status" value="1"/>
</dbReference>
<feature type="transmembrane region" description="Helical" evidence="11">
    <location>
        <begin position="15"/>
        <end position="39"/>
    </location>
</feature>
<dbReference type="PANTHER" id="PTHR43221:SF2">
    <property type="entry name" value="PROTEASE HTPX HOMOLOG"/>
    <property type="match status" value="1"/>
</dbReference>
<evidence type="ECO:0000256" key="7">
    <source>
        <dbReference type="ARBA" id="ARBA00022833"/>
    </source>
</evidence>
<dbReference type="STRING" id="1122209.SAMN02745752_02272"/>
<keyword evidence="9" id="KW-0482">Metalloprotease</keyword>
<keyword evidence="4 11" id="KW-0812">Transmembrane</keyword>
<evidence type="ECO:0000259" key="12">
    <source>
        <dbReference type="Pfam" id="PF01435"/>
    </source>
</evidence>
<evidence type="ECO:0000256" key="8">
    <source>
        <dbReference type="ARBA" id="ARBA00022989"/>
    </source>
</evidence>
<evidence type="ECO:0000256" key="1">
    <source>
        <dbReference type="ARBA" id="ARBA00001947"/>
    </source>
</evidence>
<keyword evidence="14" id="KW-1185">Reference proteome</keyword>
<evidence type="ECO:0000256" key="11">
    <source>
        <dbReference type="SAM" id="Phobius"/>
    </source>
</evidence>
<dbReference type="GO" id="GO:0046872">
    <property type="term" value="F:metal ion binding"/>
    <property type="evidence" value="ECO:0007669"/>
    <property type="project" value="UniProtKB-KW"/>
</dbReference>
<feature type="domain" description="Peptidase M48" evidence="12">
    <location>
        <begin position="106"/>
        <end position="327"/>
    </location>
</feature>
<keyword evidence="5" id="KW-0479">Metal-binding</keyword>
<dbReference type="OrthoDB" id="15218at2"/>
<dbReference type="Pfam" id="PF01435">
    <property type="entry name" value="Peptidase_M48"/>
    <property type="match status" value="1"/>
</dbReference>
<keyword evidence="6" id="KW-0378">Hydrolase</keyword>
<feature type="transmembrane region" description="Helical" evidence="11">
    <location>
        <begin position="59"/>
        <end position="77"/>
    </location>
</feature>
<evidence type="ECO:0000313" key="13">
    <source>
        <dbReference type="EMBL" id="SFX61885.1"/>
    </source>
</evidence>
<evidence type="ECO:0000256" key="6">
    <source>
        <dbReference type="ARBA" id="ARBA00022801"/>
    </source>
</evidence>
<keyword evidence="3 13" id="KW-0645">Protease</keyword>
<proteinExistence type="predicted"/>
<dbReference type="Proteomes" id="UP000182350">
    <property type="component" value="Unassembled WGS sequence"/>
</dbReference>
<keyword evidence="2" id="KW-1003">Cell membrane</keyword>
<dbReference type="AlphaFoldDB" id="A0A1K1YKB5"/>
<evidence type="ECO:0000256" key="9">
    <source>
        <dbReference type="ARBA" id="ARBA00023049"/>
    </source>
</evidence>
<evidence type="ECO:0000256" key="2">
    <source>
        <dbReference type="ARBA" id="ARBA00022475"/>
    </source>
</evidence>
<dbReference type="InterPro" id="IPR050083">
    <property type="entry name" value="HtpX_protease"/>
</dbReference>
<gene>
    <name evidence="13" type="ORF">SAMN02745752_02272</name>
</gene>
<keyword evidence="8 11" id="KW-1133">Transmembrane helix</keyword>
<dbReference type="RefSeq" id="WP_072326588.1">
    <property type="nucleotide sequence ID" value="NZ_FPJW01000008.1"/>
</dbReference>
<name>A0A1K1YKB5_9GAMM</name>
<dbReference type="InterPro" id="IPR001915">
    <property type="entry name" value="Peptidase_M48"/>
</dbReference>
<accession>A0A1K1YKB5</accession>
<feature type="transmembrane region" description="Helical" evidence="11">
    <location>
        <begin position="224"/>
        <end position="246"/>
    </location>
</feature>
<dbReference type="EMBL" id="FPJW01000008">
    <property type="protein sequence ID" value="SFX61885.1"/>
    <property type="molecule type" value="Genomic_DNA"/>
</dbReference>
<evidence type="ECO:0000313" key="14">
    <source>
        <dbReference type="Proteomes" id="UP000182350"/>
    </source>
</evidence>
<dbReference type="GO" id="GO:0004222">
    <property type="term" value="F:metalloendopeptidase activity"/>
    <property type="evidence" value="ECO:0007669"/>
    <property type="project" value="InterPro"/>
</dbReference>